<dbReference type="InterPro" id="IPR003018">
    <property type="entry name" value="GAF"/>
</dbReference>
<dbReference type="InterPro" id="IPR011006">
    <property type="entry name" value="CheY-like_superfamily"/>
</dbReference>
<sequence length="242" mass="26179">MNPVERAKVYADLSRDLLAQKNEPLTLERIAELAVQVVPGCEWAGISLRTARSPAEPGASTGPLVQRADELQESLQQGPCYDTSVENETHIIGDTRTDHRWPEWAARVADLGILSVLSVQLLGAEGELLGALNLYAPQVNAFSRNDLDEAHLFAAHAGGAIGISREVSGLREALRSRHLIGVAQGMLIQRYGLTLDQAFNVLARHSQESNTKVRDVAAQIVEDGSLPATHDEVRVASPELAN</sequence>
<dbReference type="Pfam" id="PF13185">
    <property type="entry name" value="GAF_2"/>
    <property type="match status" value="1"/>
</dbReference>
<dbReference type="InterPro" id="IPR012074">
    <property type="entry name" value="GAF_ANTAR"/>
</dbReference>
<gene>
    <name evidence="6" type="ORF">NF557_16965</name>
</gene>
<dbReference type="PROSITE" id="PS50921">
    <property type="entry name" value="ANTAR"/>
    <property type="match status" value="1"/>
</dbReference>
<name>A0ABY4YHJ7_9MICO</name>
<protein>
    <submittedName>
        <fullName evidence="6">GAF and ANTAR domain-containing protein</fullName>
    </submittedName>
</protein>
<keyword evidence="7" id="KW-1185">Reference proteome</keyword>
<evidence type="ECO:0000313" key="7">
    <source>
        <dbReference type="Proteomes" id="UP001056535"/>
    </source>
</evidence>
<keyword evidence="3" id="KW-0805">Transcription regulation</keyword>
<dbReference type="RefSeq" id="WP_252620951.1">
    <property type="nucleotide sequence ID" value="NZ_CP099490.1"/>
</dbReference>
<dbReference type="SMART" id="SM01012">
    <property type="entry name" value="ANTAR"/>
    <property type="match status" value="1"/>
</dbReference>
<proteinExistence type="predicted"/>
<dbReference type="InterPro" id="IPR029016">
    <property type="entry name" value="GAF-like_dom_sf"/>
</dbReference>
<evidence type="ECO:0000259" key="5">
    <source>
        <dbReference type="PROSITE" id="PS50921"/>
    </source>
</evidence>
<keyword evidence="4" id="KW-0804">Transcription</keyword>
<keyword evidence="2" id="KW-0418">Kinase</keyword>
<dbReference type="SUPFAM" id="SSF52172">
    <property type="entry name" value="CheY-like"/>
    <property type="match status" value="1"/>
</dbReference>
<evidence type="ECO:0000256" key="2">
    <source>
        <dbReference type="ARBA" id="ARBA00022777"/>
    </source>
</evidence>
<dbReference type="Pfam" id="PF03861">
    <property type="entry name" value="ANTAR"/>
    <property type="match status" value="1"/>
</dbReference>
<evidence type="ECO:0000256" key="1">
    <source>
        <dbReference type="ARBA" id="ARBA00022679"/>
    </source>
</evidence>
<feature type="domain" description="ANTAR" evidence="5">
    <location>
        <begin position="160"/>
        <end position="221"/>
    </location>
</feature>
<dbReference type="Gene3D" id="1.10.10.10">
    <property type="entry name" value="Winged helix-like DNA-binding domain superfamily/Winged helix DNA-binding domain"/>
    <property type="match status" value="1"/>
</dbReference>
<dbReference type="SUPFAM" id="SSF55781">
    <property type="entry name" value="GAF domain-like"/>
    <property type="match status" value="1"/>
</dbReference>
<dbReference type="SMART" id="SM00065">
    <property type="entry name" value="GAF"/>
    <property type="match status" value="1"/>
</dbReference>
<reference evidence="6" key="1">
    <citation type="submission" date="2022-06" db="EMBL/GenBank/DDBJ databases">
        <title>Ornithinimicrobium JY.X270.</title>
        <authorList>
            <person name="Huang Y."/>
        </authorList>
    </citation>
    <scope>NUCLEOTIDE SEQUENCE</scope>
    <source>
        <strain evidence="6">JY.X270</strain>
    </source>
</reference>
<organism evidence="6 7">
    <name type="scientific">Ornithinimicrobium cryptoxanthini</name>
    <dbReference type="NCBI Taxonomy" id="2934161"/>
    <lineage>
        <taxon>Bacteria</taxon>
        <taxon>Bacillati</taxon>
        <taxon>Actinomycetota</taxon>
        <taxon>Actinomycetes</taxon>
        <taxon>Micrococcales</taxon>
        <taxon>Ornithinimicrobiaceae</taxon>
        <taxon>Ornithinimicrobium</taxon>
    </lineage>
</organism>
<dbReference type="Proteomes" id="UP001056535">
    <property type="component" value="Chromosome"/>
</dbReference>
<keyword evidence="1" id="KW-0808">Transferase</keyword>
<dbReference type="Gene3D" id="3.30.450.40">
    <property type="match status" value="1"/>
</dbReference>
<accession>A0ABY4YHJ7</accession>
<dbReference type="EMBL" id="CP099490">
    <property type="protein sequence ID" value="USQ76256.1"/>
    <property type="molecule type" value="Genomic_DNA"/>
</dbReference>
<dbReference type="InterPro" id="IPR005561">
    <property type="entry name" value="ANTAR"/>
</dbReference>
<dbReference type="InterPro" id="IPR036388">
    <property type="entry name" value="WH-like_DNA-bd_sf"/>
</dbReference>
<evidence type="ECO:0000313" key="6">
    <source>
        <dbReference type="EMBL" id="USQ76256.1"/>
    </source>
</evidence>
<dbReference type="PIRSF" id="PIRSF036625">
    <property type="entry name" value="GAF_ANTAR"/>
    <property type="match status" value="1"/>
</dbReference>
<evidence type="ECO:0000256" key="3">
    <source>
        <dbReference type="ARBA" id="ARBA00023015"/>
    </source>
</evidence>
<evidence type="ECO:0000256" key="4">
    <source>
        <dbReference type="ARBA" id="ARBA00023163"/>
    </source>
</evidence>